<dbReference type="EMBL" id="JANVFU010000002">
    <property type="protein sequence ID" value="KAJ3749571.1"/>
    <property type="molecule type" value="Genomic_DNA"/>
</dbReference>
<dbReference type="Proteomes" id="UP001142393">
    <property type="component" value="Unassembled WGS sequence"/>
</dbReference>
<gene>
    <name evidence="3" type="ORF">DFH05DRAFT_1389440</name>
</gene>
<dbReference type="InterPro" id="IPR052432">
    <property type="entry name" value="PITP/CRAL-TRIO"/>
</dbReference>
<dbReference type="Pfam" id="PF00650">
    <property type="entry name" value="CRAL_TRIO"/>
    <property type="match status" value="1"/>
</dbReference>
<dbReference type="PANTHER" id="PTHR46590">
    <property type="entry name" value="PHOSPHATIDYLINOSITOL TRANSFER PROTEIN CSR1-RELATED"/>
    <property type="match status" value="1"/>
</dbReference>
<dbReference type="SMART" id="SM00516">
    <property type="entry name" value="SEC14"/>
    <property type="match status" value="1"/>
</dbReference>
<feature type="domain" description="CRAL-TRIO" evidence="2">
    <location>
        <begin position="107"/>
        <end position="260"/>
    </location>
</feature>
<dbReference type="PANTHER" id="PTHR46590:SF4">
    <property type="entry name" value="CRAL-TRIO DOMAIN-CONTAINING PROTEIN"/>
    <property type="match status" value="1"/>
</dbReference>
<keyword evidence="4" id="KW-1185">Reference proteome</keyword>
<dbReference type="PROSITE" id="PS50191">
    <property type="entry name" value="CRAL_TRIO"/>
    <property type="match status" value="1"/>
</dbReference>
<dbReference type="InterPro" id="IPR001251">
    <property type="entry name" value="CRAL-TRIO_dom"/>
</dbReference>
<keyword evidence="1" id="KW-0812">Transmembrane</keyword>
<dbReference type="AlphaFoldDB" id="A0A9W8P9E1"/>
<evidence type="ECO:0000256" key="1">
    <source>
        <dbReference type="SAM" id="Phobius"/>
    </source>
</evidence>
<evidence type="ECO:0000313" key="3">
    <source>
        <dbReference type="EMBL" id="KAJ3749571.1"/>
    </source>
</evidence>
<comment type="caution">
    <text evidence="3">The sequence shown here is derived from an EMBL/GenBank/DDBJ whole genome shotgun (WGS) entry which is preliminary data.</text>
</comment>
<keyword evidence="1" id="KW-0472">Membrane</keyword>
<feature type="transmembrane region" description="Helical" evidence="1">
    <location>
        <begin position="338"/>
        <end position="359"/>
    </location>
</feature>
<organism evidence="3 4">
    <name type="scientific">Lentinula detonsa</name>
    <dbReference type="NCBI Taxonomy" id="2804962"/>
    <lineage>
        <taxon>Eukaryota</taxon>
        <taxon>Fungi</taxon>
        <taxon>Dikarya</taxon>
        <taxon>Basidiomycota</taxon>
        <taxon>Agaricomycotina</taxon>
        <taxon>Agaricomycetes</taxon>
        <taxon>Agaricomycetidae</taxon>
        <taxon>Agaricales</taxon>
        <taxon>Marasmiineae</taxon>
        <taxon>Omphalotaceae</taxon>
        <taxon>Lentinula</taxon>
    </lineage>
</organism>
<reference evidence="3 4" key="1">
    <citation type="journal article" date="2023" name="Proc. Natl. Acad. Sci. U.S.A.">
        <title>A global phylogenomic analysis of the shiitake genus Lentinula.</title>
        <authorList>
            <person name="Sierra-Patev S."/>
            <person name="Min B."/>
            <person name="Naranjo-Ortiz M."/>
            <person name="Looney B."/>
            <person name="Konkel Z."/>
            <person name="Slot J.C."/>
            <person name="Sakamoto Y."/>
            <person name="Steenwyk J.L."/>
            <person name="Rokas A."/>
            <person name="Carro J."/>
            <person name="Camarero S."/>
            <person name="Ferreira P."/>
            <person name="Molpeceres G."/>
            <person name="Ruiz-Duenas F.J."/>
            <person name="Serrano A."/>
            <person name="Henrissat B."/>
            <person name="Drula E."/>
            <person name="Hughes K.W."/>
            <person name="Mata J.L."/>
            <person name="Ishikawa N.K."/>
            <person name="Vargas-Isla R."/>
            <person name="Ushijima S."/>
            <person name="Smith C.A."/>
            <person name="Donoghue J."/>
            <person name="Ahrendt S."/>
            <person name="Andreopoulos W."/>
            <person name="He G."/>
            <person name="LaButti K."/>
            <person name="Lipzen A."/>
            <person name="Ng V."/>
            <person name="Riley R."/>
            <person name="Sandor L."/>
            <person name="Barry K."/>
            <person name="Martinez A.T."/>
            <person name="Xiao Y."/>
            <person name="Gibbons J.G."/>
            <person name="Terashima K."/>
            <person name="Grigoriev I.V."/>
            <person name="Hibbett D."/>
        </authorList>
    </citation>
    <scope>NUCLEOTIDE SEQUENCE [LARGE SCALE GENOMIC DNA]</scope>
    <source>
        <strain evidence="3 4">TFB7810</strain>
    </source>
</reference>
<name>A0A9W8P9E1_9AGAR</name>
<dbReference type="InterPro" id="IPR036865">
    <property type="entry name" value="CRAL-TRIO_dom_sf"/>
</dbReference>
<keyword evidence="1" id="KW-1133">Transmembrane helix</keyword>
<dbReference type="SUPFAM" id="SSF52087">
    <property type="entry name" value="CRAL/TRIO domain"/>
    <property type="match status" value="1"/>
</dbReference>
<dbReference type="CDD" id="cd00170">
    <property type="entry name" value="SEC14"/>
    <property type="match status" value="1"/>
</dbReference>
<sequence>MDTRLLLQANCDTLLKQYEANMKVVQELQSTLIEDVLPSIENELALDAEQIAWAKQWLQDTQTMFQLLRRENFTRSFAIESIRKNLLWRFQKLWSPEPEIHLSRVHFLPSDVRDPLGRPIIVIKATSFKDTSDTYNPLLIRAMEQFRLRLKTMNDVSDQRFPVLQYIVLLDVGNLSVQSLSIDLISWVLRDLVPRFPGMLAAVFIVNSSWAHSGMWNIAKRVLPASAVSPVFFPSPKELVAYFTSSSLPKDYGGSLPHLYSLPGTPAAESASPSFRFDTKSYIANASISPTYLSPTSLLNPFFGYPASLSRGLPSLHHGRRRKRDLLRTLAVLLWPRWRRFITTCLWLVALIFAARLWFRRWSLYSCQVQSY</sequence>
<proteinExistence type="predicted"/>
<evidence type="ECO:0000313" key="4">
    <source>
        <dbReference type="Proteomes" id="UP001142393"/>
    </source>
</evidence>
<protein>
    <submittedName>
        <fullName evidence="3">CRAL-TRIO domain-containing protein</fullName>
    </submittedName>
</protein>
<evidence type="ECO:0000259" key="2">
    <source>
        <dbReference type="PROSITE" id="PS50191"/>
    </source>
</evidence>
<accession>A0A9W8P9E1</accession>
<dbReference type="Gene3D" id="3.40.525.10">
    <property type="entry name" value="CRAL-TRIO lipid binding domain"/>
    <property type="match status" value="1"/>
</dbReference>